<dbReference type="CDD" id="cd03806">
    <property type="entry name" value="GT4_ALG11-like"/>
    <property type="match status" value="1"/>
</dbReference>
<evidence type="ECO:0000313" key="19">
    <source>
        <dbReference type="Proteomes" id="UP000076584"/>
    </source>
</evidence>
<evidence type="ECO:0000256" key="8">
    <source>
        <dbReference type="ARBA" id="ARBA00022692"/>
    </source>
</evidence>
<dbReference type="UniPathway" id="UPA00378"/>
<dbReference type="PANTHER" id="PTHR45919:SF1">
    <property type="entry name" value="GDP-MAN:MAN(3)GLCNAC(2)-PP-DOL ALPHA-1,2-MANNOSYLTRANSFERASE"/>
    <property type="match status" value="1"/>
</dbReference>
<comment type="caution">
    <text evidence="18">The sequence shown here is derived from an EMBL/GenBank/DDBJ whole genome shotgun (WGS) entry which is preliminary data.</text>
</comment>
<evidence type="ECO:0000259" key="16">
    <source>
        <dbReference type="Pfam" id="PF00534"/>
    </source>
</evidence>
<evidence type="ECO:0000259" key="17">
    <source>
        <dbReference type="Pfam" id="PF15924"/>
    </source>
</evidence>
<dbReference type="InterPro" id="IPR031814">
    <property type="entry name" value="ALG11_N"/>
</dbReference>
<evidence type="ECO:0000256" key="7">
    <source>
        <dbReference type="ARBA" id="ARBA00022679"/>
    </source>
</evidence>
<reference evidence="18 19" key="1">
    <citation type="submission" date="2015-06" db="EMBL/GenBank/DDBJ databases">
        <title>Survival trade-offs in plant roots during colonization by closely related pathogenic and mutualistic fungi.</title>
        <authorList>
            <person name="Hacquard S."/>
            <person name="Kracher B."/>
            <person name="Hiruma K."/>
            <person name="Weinman A."/>
            <person name="Muench P."/>
            <person name="Garrido Oter R."/>
            <person name="Ver Loren van Themaat E."/>
            <person name="Dallerey J.-F."/>
            <person name="Damm U."/>
            <person name="Henrissat B."/>
            <person name="Lespinet O."/>
            <person name="Thon M."/>
            <person name="Kemen E."/>
            <person name="McHardy A.C."/>
            <person name="Schulze-Lefert P."/>
            <person name="O'Connell R.J."/>
        </authorList>
    </citation>
    <scope>NUCLEOTIDE SEQUENCE [LARGE SCALE GENOMIC DNA]</scope>
    <source>
        <strain evidence="18 19">MAFF 238704</strain>
    </source>
</reference>
<gene>
    <name evidence="18" type="ORF">CI238_07223</name>
</gene>
<feature type="compositionally biased region" description="Polar residues" evidence="15">
    <location>
        <begin position="89"/>
        <end position="101"/>
    </location>
</feature>
<evidence type="ECO:0000313" key="18">
    <source>
        <dbReference type="EMBL" id="KZL79576.1"/>
    </source>
</evidence>
<dbReference type="GO" id="GO:0006487">
    <property type="term" value="P:protein N-linked glycosylation"/>
    <property type="evidence" value="ECO:0007669"/>
    <property type="project" value="TreeGrafter"/>
</dbReference>
<dbReference type="PANTHER" id="PTHR45919">
    <property type="entry name" value="GDP-MAN:MAN(3)GLCNAC(2)-PP-DOL ALPHA-1,2-MANNOSYLTRANSFERASE"/>
    <property type="match status" value="1"/>
</dbReference>
<dbReference type="SUPFAM" id="SSF53756">
    <property type="entry name" value="UDP-Glycosyltransferase/glycogen phosphorylase"/>
    <property type="match status" value="1"/>
</dbReference>
<keyword evidence="8 14" id="KW-0812">Transmembrane</keyword>
<comment type="subcellular location">
    <subcellularLocation>
        <location evidence="1">Endoplasmic reticulum membrane</location>
        <topology evidence="1">Single-pass membrane protein</topology>
    </subcellularLocation>
</comment>
<keyword evidence="10 14" id="KW-1133">Transmembrane helix</keyword>
<dbReference type="InterPro" id="IPR038013">
    <property type="entry name" value="ALG11"/>
</dbReference>
<name>A0A167A0M9_COLIC</name>
<dbReference type="InterPro" id="IPR001296">
    <property type="entry name" value="Glyco_trans_1"/>
</dbReference>
<comment type="catalytic activity">
    <reaction evidence="12 14">
        <text>an alpha-D-Man-(1-&gt;3)-[alpha-D-Man-(1-&gt;6)]-beta-D-Man-(1-&gt;4)-beta-D-GlcNAc-(1-&gt;4)-alpha-D-GlcNAc-diphospho-di-trans,poly-cis-dolichol + 2 GDP-alpha-D-mannose = an alpha-D-Man-(1-&gt;2)-alpha-D-Man-(1-&gt;2)-alpha-D-Man-(1-&gt;3)-[alpha-D-Man-(1-&gt;6)]-beta-D-Man-(1-&gt;4)-beta-D-GlcNAc-(1-&gt;4)-alpha-D-GlcNAc-diphospho-di-trans,poly-cis-dolichol + 2 GDP + 2 H(+)</text>
        <dbReference type="Rhea" id="RHEA:29523"/>
        <dbReference type="Rhea" id="RHEA-COMP:19515"/>
        <dbReference type="Rhea" id="RHEA-COMP:19516"/>
        <dbReference type="ChEBI" id="CHEBI:15378"/>
        <dbReference type="ChEBI" id="CHEBI:57527"/>
        <dbReference type="ChEBI" id="CHEBI:58189"/>
        <dbReference type="ChEBI" id="CHEBI:132511"/>
        <dbReference type="ChEBI" id="CHEBI:132515"/>
        <dbReference type="EC" id="2.4.1.131"/>
    </reaction>
    <physiologicalReaction direction="left-to-right" evidence="12 14">
        <dbReference type="Rhea" id="RHEA:29524"/>
    </physiologicalReaction>
</comment>
<evidence type="ECO:0000256" key="15">
    <source>
        <dbReference type="SAM" id="MobiDB-lite"/>
    </source>
</evidence>
<keyword evidence="11 14" id="KW-0472">Membrane</keyword>
<comment type="function">
    <text evidence="13 14">GDP-Man:Man(3)GlcNAc(2)-PP-Dol alpha-1,2-mannosyltransferase that operates in the biosynthetic pathway of dolichol-linked oligosaccharides, the glycan precursors employed in protein asparagine (N)-glycosylation. The assembly of dolichol-linked oligosaccharides begins on the cytosolic side of the endoplasmic reticulum membrane and finishes in its lumen. The sequential addition of sugars to dolichol pyrophosphate produces dolichol-linked oligosaccharides containing fourteen sugars, including two GlcNAcs, nine mannoses and three glucoses. Once assembled, the oligosaccharide is transferred from the lipid to nascent proteins by oligosaccharyltransferases. Catalyzes, on the cytoplasmic face of the endoplasmic reticulum, the addition of the fourth and fifth mannose residues to the dolichol-linked oligosaccharide chain, to produce Man(5)GlcNAc(2)-PP-dolichol core oligosaccharide.</text>
</comment>
<dbReference type="AlphaFoldDB" id="A0A167A0M9"/>
<protein>
    <recommendedName>
        <fullName evidence="5 14">GDP-Man:Man(3)GlcNAc(2)-PP-Dol alpha-1,2-mannosyltransferase</fullName>
        <ecNumber evidence="4 14">2.4.1.131</ecNumber>
    </recommendedName>
</protein>
<dbReference type="Gene3D" id="3.40.50.2000">
    <property type="entry name" value="Glycogen Phosphorylase B"/>
    <property type="match status" value="1"/>
</dbReference>
<comment type="pathway">
    <text evidence="2 14">Protein modification; protein glycosylation.</text>
</comment>
<feature type="domain" description="Glycosyl transferase family 1" evidence="16">
    <location>
        <begin position="375"/>
        <end position="546"/>
    </location>
</feature>
<dbReference type="EC" id="2.4.1.131" evidence="4 14"/>
<dbReference type="FunFam" id="3.40.50.2000:FF:000168">
    <property type="entry name" value="Alpha-1,2-mannosyltransferase (Alg11), putative"/>
    <property type="match status" value="1"/>
</dbReference>
<keyword evidence="19" id="KW-1185">Reference proteome</keyword>
<feature type="domain" description="ALG11 mannosyltransferase N-terminal" evidence="17">
    <location>
        <begin position="183"/>
        <end position="339"/>
    </location>
</feature>
<evidence type="ECO:0000256" key="9">
    <source>
        <dbReference type="ARBA" id="ARBA00022824"/>
    </source>
</evidence>
<evidence type="ECO:0000256" key="5">
    <source>
        <dbReference type="ARBA" id="ARBA00022018"/>
    </source>
</evidence>
<accession>A0A167A0M9</accession>
<evidence type="ECO:0000256" key="2">
    <source>
        <dbReference type="ARBA" id="ARBA00004922"/>
    </source>
</evidence>
<dbReference type="Pfam" id="PF15924">
    <property type="entry name" value="ALG11_N"/>
    <property type="match status" value="2"/>
</dbReference>
<dbReference type="GO" id="GO:0004377">
    <property type="term" value="F:GDP-Man:Man(3)GlcNAc(2)-PP-Dol alpha-1,2-mannosyltransferase activity"/>
    <property type="evidence" value="ECO:0007669"/>
    <property type="project" value="UniProtKB-UniRule"/>
</dbReference>
<keyword evidence="6 14" id="KW-0328">Glycosyltransferase</keyword>
<evidence type="ECO:0000256" key="14">
    <source>
        <dbReference type="RuleBase" id="RU367051"/>
    </source>
</evidence>
<evidence type="ECO:0000256" key="3">
    <source>
        <dbReference type="ARBA" id="ARBA00009481"/>
    </source>
</evidence>
<dbReference type="EMBL" id="LFIW01002072">
    <property type="protein sequence ID" value="KZL79576.1"/>
    <property type="molecule type" value="Genomic_DNA"/>
</dbReference>
<evidence type="ECO:0000256" key="13">
    <source>
        <dbReference type="ARBA" id="ARBA00056799"/>
    </source>
</evidence>
<feature type="region of interest" description="Disordered" evidence="15">
    <location>
        <begin position="79"/>
        <end position="105"/>
    </location>
</feature>
<feature type="transmembrane region" description="Helical" evidence="14">
    <location>
        <begin position="23"/>
        <end position="46"/>
    </location>
</feature>
<dbReference type="Proteomes" id="UP000076584">
    <property type="component" value="Unassembled WGS sequence"/>
</dbReference>
<evidence type="ECO:0000256" key="11">
    <source>
        <dbReference type="ARBA" id="ARBA00023136"/>
    </source>
</evidence>
<evidence type="ECO:0000256" key="6">
    <source>
        <dbReference type="ARBA" id="ARBA00022676"/>
    </source>
</evidence>
<keyword evidence="9 14" id="KW-0256">Endoplasmic reticulum</keyword>
<dbReference type="GO" id="GO:0005789">
    <property type="term" value="C:endoplasmic reticulum membrane"/>
    <property type="evidence" value="ECO:0007669"/>
    <property type="project" value="UniProtKB-SubCell"/>
</dbReference>
<dbReference type="Pfam" id="PF00534">
    <property type="entry name" value="Glycos_transf_1"/>
    <property type="match status" value="1"/>
</dbReference>
<evidence type="ECO:0000256" key="12">
    <source>
        <dbReference type="ARBA" id="ARBA00045065"/>
    </source>
</evidence>
<feature type="domain" description="ALG11 mannosyltransferase N-terminal" evidence="17">
    <location>
        <begin position="112"/>
        <end position="165"/>
    </location>
</feature>
<sequence>MPETCSAPSGQKPFSFGLDPWTLAYVVVPIIAISPIATFIMFPFILRGLGSLLGLCLRKKTEGRRAQLLELMNAEQQSYKRAPKKGASGSKNNVQAQASGSSEKKDADWTGVVGFFHPFCNAGGGGERVLWAAIKTTQERYPNALCVVYTGDHEVNKQAMLARVKVCPPNTQLPSFAHAHTMSQTRFNIDLHPPAVNFLYLSTRHLVLASTWPHFTLLGQSLGSVVLAWDAFKLLVPDIFIDTMGYAFSLGLSKLLFRRVPTCAYVHYPTISTDMLESLDPKSATGTQGVNAGKGVGLRGKVKKFYWKMFAALYSRVGSTVDVVMTNSTWTQGHVQRLWGPYRQAKARNYPIAVNYPPCAVEELEEAVEVSEASEKKREKALVYIAQFRPEKNHTLIIQSFAEFLNTKSEAAKGAKLVLIGSVRDDHDSKRVYTLRLLVNELGIKDSVEFHLDASWPEILDWLRRASVGVNGMWNEHFGIGVVEYQAAGLISVVHDSGGPKLDIVTKVDGEPTGFHATNVKEFAEGYEKALSIKDALPIRLRARQSAKRFTESEFDQKWIAQMEKLVALTA</sequence>
<evidence type="ECO:0000256" key="4">
    <source>
        <dbReference type="ARBA" id="ARBA00012645"/>
    </source>
</evidence>
<comment type="similarity">
    <text evidence="3 14">Belongs to the glycosyltransferase group 1 family. Glycosyltransferase 4 subfamily.</text>
</comment>
<evidence type="ECO:0000256" key="1">
    <source>
        <dbReference type="ARBA" id="ARBA00004389"/>
    </source>
</evidence>
<keyword evidence="7 14" id="KW-0808">Transferase</keyword>
<proteinExistence type="inferred from homology"/>
<evidence type="ECO:0000256" key="10">
    <source>
        <dbReference type="ARBA" id="ARBA00022989"/>
    </source>
</evidence>
<dbReference type="STRING" id="1573173.A0A167A0M9"/>
<organism evidence="18 19">
    <name type="scientific">Colletotrichum incanum</name>
    <name type="common">Soybean anthracnose fungus</name>
    <dbReference type="NCBI Taxonomy" id="1573173"/>
    <lineage>
        <taxon>Eukaryota</taxon>
        <taxon>Fungi</taxon>
        <taxon>Dikarya</taxon>
        <taxon>Ascomycota</taxon>
        <taxon>Pezizomycotina</taxon>
        <taxon>Sordariomycetes</taxon>
        <taxon>Hypocreomycetidae</taxon>
        <taxon>Glomerellales</taxon>
        <taxon>Glomerellaceae</taxon>
        <taxon>Colletotrichum</taxon>
        <taxon>Colletotrichum spaethianum species complex</taxon>
    </lineage>
</organism>